<evidence type="ECO:0000256" key="8">
    <source>
        <dbReference type="SAM" id="MobiDB-lite"/>
    </source>
</evidence>
<evidence type="ECO:0000259" key="11">
    <source>
        <dbReference type="PROSITE" id="PS51846"/>
    </source>
</evidence>
<dbReference type="Proteomes" id="UP000275652">
    <property type="component" value="Unassembled WGS sequence"/>
</dbReference>
<evidence type="ECO:0000256" key="7">
    <source>
        <dbReference type="PROSITE-ProRule" id="PRU01193"/>
    </source>
</evidence>
<dbReference type="InterPro" id="IPR046342">
    <property type="entry name" value="CBS_dom_sf"/>
</dbReference>
<reference evidence="12 13" key="1">
    <citation type="journal article" date="2018" name="J. Invertebr. Pathol.">
        <title>New genotyping method for the causative agent of crayfish plague (Aphanomyces astaci) based on whole genome data.</title>
        <authorList>
            <person name="Minardi D."/>
            <person name="Studholme D.J."/>
            <person name="van der Giezen M."/>
            <person name="Pretto T."/>
            <person name="Oidtmann B."/>
        </authorList>
    </citation>
    <scope>NUCLEOTIDE SEQUENCE [LARGE SCALE GENOMIC DNA]</scope>
    <source>
        <strain evidence="12 13">KB13</strain>
    </source>
</reference>
<evidence type="ECO:0000259" key="10">
    <source>
        <dbReference type="PROSITE" id="PS51371"/>
    </source>
</evidence>
<keyword evidence="3" id="KW-0677">Repeat</keyword>
<feature type="transmembrane region" description="Helical" evidence="9">
    <location>
        <begin position="595"/>
        <end position="616"/>
    </location>
</feature>
<feature type="transmembrane region" description="Helical" evidence="9">
    <location>
        <begin position="135"/>
        <end position="157"/>
    </location>
</feature>
<dbReference type="Pfam" id="PF01595">
    <property type="entry name" value="CNNM"/>
    <property type="match status" value="2"/>
</dbReference>
<feature type="region of interest" description="Disordered" evidence="8">
    <location>
        <begin position="212"/>
        <end position="251"/>
    </location>
</feature>
<evidence type="ECO:0000256" key="4">
    <source>
        <dbReference type="ARBA" id="ARBA00022989"/>
    </source>
</evidence>
<feature type="transmembrane region" description="Helical" evidence="9">
    <location>
        <begin position="80"/>
        <end position="101"/>
    </location>
</feature>
<dbReference type="PANTHER" id="PTHR12064">
    <property type="entry name" value="METAL TRANSPORTER CNNM"/>
    <property type="match status" value="1"/>
</dbReference>
<feature type="domain" description="CNNM transmembrane" evidence="11">
    <location>
        <begin position="505"/>
        <end position="688"/>
    </location>
</feature>
<dbReference type="InterPro" id="IPR002550">
    <property type="entry name" value="CNNM"/>
</dbReference>
<keyword evidence="6" id="KW-0129">CBS domain</keyword>
<accession>A0A9X8EFD5</accession>
<protein>
    <recommendedName>
        <fullName evidence="14">CNNM transmembrane domain-containing protein</fullName>
    </recommendedName>
</protein>
<dbReference type="GO" id="GO:0010960">
    <property type="term" value="P:magnesium ion homeostasis"/>
    <property type="evidence" value="ECO:0007669"/>
    <property type="project" value="InterPro"/>
</dbReference>
<dbReference type="GO" id="GO:0016020">
    <property type="term" value="C:membrane"/>
    <property type="evidence" value="ECO:0007669"/>
    <property type="project" value="UniProtKB-SubCell"/>
</dbReference>
<comment type="caution">
    <text evidence="12">The sequence shown here is derived from an EMBL/GenBank/DDBJ whole genome shotgun (WGS) entry which is preliminary data.</text>
</comment>
<dbReference type="PANTHER" id="PTHR12064:SF97">
    <property type="entry name" value="METAL TRANSPORTER CNNM-5"/>
    <property type="match status" value="1"/>
</dbReference>
<evidence type="ECO:0000256" key="2">
    <source>
        <dbReference type="ARBA" id="ARBA00022692"/>
    </source>
</evidence>
<dbReference type="CDD" id="cd04590">
    <property type="entry name" value="CBS_pair_CorC_HlyC_assoc"/>
    <property type="match status" value="1"/>
</dbReference>
<feature type="transmembrane region" description="Helical" evidence="9">
    <location>
        <begin position="623"/>
        <end position="645"/>
    </location>
</feature>
<evidence type="ECO:0000256" key="5">
    <source>
        <dbReference type="ARBA" id="ARBA00023136"/>
    </source>
</evidence>
<dbReference type="EMBL" id="QUTI01002803">
    <property type="protein sequence ID" value="RLO13776.1"/>
    <property type="molecule type" value="Genomic_DNA"/>
</dbReference>
<dbReference type="GO" id="GO:0005737">
    <property type="term" value="C:cytoplasm"/>
    <property type="evidence" value="ECO:0007669"/>
    <property type="project" value="TreeGrafter"/>
</dbReference>
<gene>
    <name evidence="12" type="ORF">DYB28_004271</name>
</gene>
<dbReference type="PROSITE" id="PS51371">
    <property type="entry name" value="CBS"/>
    <property type="match status" value="1"/>
</dbReference>
<dbReference type="InterPro" id="IPR044751">
    <property type="entry name" value="Ion_transp-like_CBS"/>
</dbReference>
<sequence>MSSTHCDDIELLTIACDPEGFFVCVLTIIGLIAVAGMMAGLTMGLLSLDQLNLQILQTSGADDEKVQAERLLPIVKKHHLLLVSLLLFNAAANEALPVFLSRVVTEAQAVMISVTCVLFFGEIIPSAIFTGKQQLAIAAALVPFVKLLMLVAFPIAFPIAKLLDRWLGEDHDFSRYKRKELKALVALHHKQSQKKWLRQSTRDLGTTALTPLLEDKPSSYGSVRRPPPPRLTLRSFSSSEDQDDKMPLETTPTDAAAAPAVVPMYSPPPRPEYAAATPLYSMTGNYLHNDEVAIIHGAMDMSTKTVQMIMTPFDKVFMLDVEEKLCDTVMVRILASGYSRIPVYKGHRTNVVGLLLVKRLIVLNPAEEKPLKDLILRRPIVISPEHSCYSILNLFQEGRSHFALVTPQKEAVAACWRGNADIDPSKVQILGIVTIEDVLEELIMEEIVDESDSPHAADTYMDTVRLRGLQRATTKLKGLLTKVRQLPEFLSAASGCGDLVTVACDPHGFYMALAVSVGLVVVAGIMAGLTMGLLSLDQLNLEILQTTGSATEQTYARRLLPVVRQHHLLLVTLLFFNSIANEALPVFLARIVPEAYAVVISVSCVLFFGEIIPAAIFTGKAQLPIAAALVPVVRVLTFVAFPLAWPVAKALDCVLGDDHDVSRYKRNQLKALVALHHRKSLNQLKKSDTSHASVPLLGKKTSTSYEATTHPPHPTDAQPVDSDDESTSAHLHNDEVAIIHGAMDMSTKTVQMIMTPFDKVFMLDVEEKLCDTVMVRILASGYSRIPVYK</sequence>
<dbReference type="GO" id="GO:0030026">
    <property type="term" value="P:intracellular manganese ion homeostasis"/>
    <property type="evidence" value="ECO:0007669"/>
    <property type="project" value="TreeGrafter"/>
</dbReference>
<dbReference type="InterPro" id="IPR045095">
    <property type="entry name" value="ACDP"/>
</dbReference>
<dbReference type="SUPFAM" id="SSF54631">
    <property type="entry name" value="CBS-domain pair"/>
    <property type="match status" value="1"/>
</dbReference>
<evidence type="ECO:0000313" key="13">
    <source>
        <dbReference type="Proteomes" id="UP000275652"/>
    </source>
</evidence>
<dbReference type="InterPro" id="IPR000644">
    <property type="entry name" value="CBS_dom"/>
</dbReference>
<keyword evidence="4 7" id="KW-1133">Transmembrane helix</keyword>
<evidence type="ECO:0008006" key="14">
    <source>
        <dbReference type="Google" id="ProtNLM"/>
    </source>
</evidence>
<feature type="domain" description="CBS" evidence="10">
    <location>
        <begin position="375"/>
        <end position="450"/>
    </location>
</feature>
<dbReference type="FunFam" id="3.10.580.10:FF:000006">
    <property type="entry name" value="DUF21 and CBS domain protein"/>
    <property type="match status" value="1"/>
</dbReference>
<feature type="region of interest" description="Disordered" evidence="8">
    <location>
        <begin position="703"/>
        <end position="728"/>
    </location>
</feature>
<feature type="transmembrane region" description="Helical" evidence="9">
    <location>
        <begin position="567"/>
        <end position="589"/>
    </location>
</feature>
<evidence type="ECO:0000256" key="3">
    <source>
        <dbReference type="ARBA" id="ARBA00022737"/>
    </source>
</evidence>
<keyword evidence="5 7" id="KW-0472">Membrane</keyword>
<proteinExistence type="predicted"/>
<feature type="non-terminal residue" evidence="12">
    <location>
        <position position="789"/>
    </location>
</feature>
<evidence type="ECO:0000256" key="1">
    <source>
        <dbReference type="ARBA" id="ARBA00004141"/>
    </source>
</evidence>
<dbReference type="Gene3D" id="3.10.580.10">
    <property type="entry name" value="CBS-domain"/>
    <property type="match status" value="2"/>
</dbReference>
<feature type="domain" description="CNNM transmembrane" evidence="11">
    <location>
        <begin position="17"/>
        <end position="201"/>
    </location>
</feature>
<evidence type="ECO:0000313" key="12">
    <source>
        <dbReference type="EMBL" id="RLO13776.1"/>
    </source>
</evidence>
<keyword evidence="2 7" id="KW-0812">Transmembrane</keyword>
<feature type="transmembrane region" description="Helical" evidence="9">
    <location>
        <begin position="107"/>
        <end position="128"/>
    </location>
</feature>
<organism evidence="12 13">
    <name type="scientific">Aphanomyces astaci</name>
    <name type="common">Crayfish plague agent</name>
    <dbReference type="NCBI Taxonomy" id="112090"/>
    <lineage>
        <taxon>Eukaryota</taxon>
        <taxon>Sar</taxon>
        <taxon>Stramenopiles</taxon>
        <taxon>Oomycota</taxon>
        <taxon>Saprolegniomycetes</taxon>
        <taxon>Saprolegniales</taxon>
        <taxon>Verrucalvaceae</taxon>
        <taxon>Aphanomyces</taxon>
    </lineage>
</organism>
<name>A0A9X8EFD5_APHAT</name>
<evidence type="ECO:0000256" key="9">
    <source>
        <dbReference type="SAM" id="Phobius"/>
    </source>
</evidence>
<comment type="subcellular location">
    <subcellularLocation>
        <location evidence="1">Membrane</location>
        <topology evidence="1">Multi-pass membrane protein</topology>
    </subcellularLocation>
</comment>
<dbReference type="AlphaFoldDB" id="A0A9X8EFD5"/>
<feature type="transmembrane region" description="Helical" evidence="9">
    <location>
        <begin position="509"/>
        <end position="534"/>
    </location>
</feature>
<evidence type="ECO:0000256" key="6">
    <source>
        <dbReference type="PROSITE-ProRule" id="PRU00703"/>
    </source>
</evidence>
<feature type="transmembrane region" description="Helical" evidence="9">
    <location>
        <begin position="20"/>
        <end position="46"/>
    </location>
</feature>
<dbReference type="PROSITE" id="PS51846">
    <property type="entry name" value="CNNM"/>
    <property type="match status" value="2"/>
</dbReference>